<protein>
    <recommendedName>
        <fullName evidence="1">TaqI-like C-terminal specificity domain-containing protein</fullName>
    </recommendedName>
</protein>
<feature type="domain" description="TaqI-like C-terminal specificity" evidence="1">
    <location>
        <begin position="3"/>
        <end position="86"/>
    </location>
</feature>
<name>A0A0A6P9D0_9GAMM</name>
<evidence type="ECO:0000259" key="1">
    <source>
        <dbReference type="Pfam" id="PF12950"/>
    </source>
</evidence>
<dbReference type="Pfam" id="PF12950">
    <property type="entry name" value="TaqI_C"/>
    <property type="match status" value="1"/>
</dbReference>
<sequence>MDFKSLKIITPDISTHNRFALDDKGLFVNGTCFYILLKEESVEHYLLVLSLLNSSVLEFFHKVTSGNTLYSKRFRYWTSYLKSYPIPDFRQAKSMITVNKLIANTRRLLQTTDKKEQEVLEQNNDQFIYRWFGLVDDDIKEIEKILRLHKA</sequence>
<dbReference type="Proteomes" id="UP000030428">
    <property type="component" value="Unassembled WGS sequence"/>
</dbReference>
<gene>
    <name evidence="2" type="ORF">PN36_23920</name>
</gene>
<dbReference type="EMBL" id="JSZA02000120">
    <property type="protein sequence ID" value="KHD06927.2"/>
    <property type="molecule type" value="Genomic_DNA"/>
</dbReference>
<accession>A0A0A6P9D0</accession>
<dbReference type="AlphaFoldDB" id="A0A0A6P9D0"/>
<keyword evidence="3" id="KW-1185">Reference proteome</keyword>
<dbReference type="InterPro" id="IPR025931">
    <property type="entry name" value="TaqI_C"/>
</dbReference>
<proteinExistence type="predicted"/>
<evidence type="ECO:0000313" key="3">
    <source>
        <dbReference type="Proteomes" id="UP000030428"/>
    </source>
</evidence>
<evidence type="ECO:0000313" key="2">
    <source>
        <dbReference type="EMBL" id="KHD06927.2"/>
    </source>
</evidence>
<comment type="caution">
    <text evidence="2">The sequence shown here is derived from an EMBL/GenBank/DDBJ whole genome shotgun (WGS) entry which is preliminary data.</text>
</comment>
<organism evidence="2 3">
    <name type="scientific">Candidatus Thiomargarita nelsonii</name>
    <dbReference type="NCBI Taxonomy" id="1003181"/>
    <lineage>
        <taxon>Bacteria</taxon>
        <taxon>Pseudomonadati</taxon>
        <taxon>Pseudomonadota</taxon>
        <taxon>Gammaproteobacteria</taxon>
        <taxon>Thiotrichales</taxon>
        <taxon>Thiotrichaceae</taxon>
        <taxon>Thiomargarita</taxon>
    </lineage>
</organism>
<reference evidence="2 3" key="1">
    <citation type="journal article" date="2016" name="Front. Microbiol.">
        <title>Single-Cell (Meta-)Genomics of a Dimorphic Candidatus Thiomargarita nelsonii Reveals Genomic Plasticity.</title>
        <authorList>
            <person name="Flood B.E."/>
            <person name="Fliss P."/>
            <person name="Jones D.S."/>
            <person name="Dick G.J."/>
            <person name="Jain S."/>
            <person name="Kaster A.K."/>
            <person name="Winkel M."/>
            <person name="Mussmann M."/>
            <person name="Bailey J."/>
        </authorList>
    </citation>
    <scope>NUCLEOTIDE SEQUENCE [LARGE SCALE GENOMIC DNA]</scope>
    <source>
        <strain evidence="2">Hydrate Ridge</strain>
    </source>
</reference>